<evidence type="ECO:0000256" key="1">
    <source>
        <dbReference type="SAM" id="SignalP"/>
    </source>
</evidence>
<evidence type="ECO:0000313" key="3">
    <source>
        <dbReference type="Proteomes" id="UP000192505"/>
    </source>
</evidence>
<dbReference type="EMBL" id="MTEI01000007">
    <property type="protein sequence ID" value="OQW87603.1"/>
    <property type="molecule type" value="Genomic_DNA"/>
</dbReference>
<name>A0A1W9KT34_9BURK</name>
<proteinExistence type="predicted"/>
<dbReference type="Proteomes" id="UP000192505">
    <property type="component" value="Unassembled WGS sequence"/>
</dbReference>
<sequence>MKKFLVAMAGFLTIYAFAESGSPPSNFEAQLTPEQFLLKNYGWTFDTSKWNLTCNAASAFPAAEVKKNGKNPETDVACYQREKSFWLGIGWHVPSRTIDETDQNTYWGISKPLKFDATWKYQPYPSAITPSGILKDSVVTIKDVGTFWSKRTVLTPVSFYHFTLPMKNGRSFIDDDGREEKYLAFTIILQGELTDAGTTLDEQWSKTKIREIVDSIRMVTQ</sequence>
<dbReference type="AlphaFoldDB" id="A0A1W9KT34"/>
<keyword evidence="1" id="KW-0732">Signal</keyword>
<accession>A0A1W9KT34</accession>
<protein>
    <submittedName>
        <fullName evidence="2">Uncharacterized protein</fullName>
    </submittedName>
</protein>
<feature type="chain" id="PRO_5012732684" evidence="1">
    <location>
        <begin position="19"/>
        <end position="221"/>
    </location>
</feature>
<organism evidence="2 3">
    <name type="scientific">Rhodoferax ferrireducens</name>
    <dbReference type="NCBI Taxonomy" id="192843"/>
    <lineage>
        <taxon>Bacteria</taxon>
        <taxon>Pseudomonadati</taxon>
        <taxon>Pseudomonadota</taxon>
        <taxon>Betaproteobacteria</taxon>
        <taxon>Burkholderiales</taxon>
        <taxon>Comamonadaceae</taxon>
        <taxon>Rhodoferax</taxon>
    </lineage>
</organism>
<reference evidence="2 3" key="1">
    <citation type="submission" date="2017-01" db="EMBL/GenBank/DDBJ databases">
        <title>Novel large sulfur bacteria in the metagenomes of groundwater-fed chemosynthetic microbial mats in the Lake Huron basin.</title>
        <authorList>
            <person name="Sharrar A.M."/>
            <person name="Flood B.E."/>
            <person name="Bailey J.V."/>
            <person name="Jones D.S."/>
            <person name="Biddanda B."/>
            <person name="Ruberg S.A."/>
            <person name="Marcus D.N."/>
            <person name="Dick G.J."/>
        </authorList>
    </citation>
    <scope>NUCLEOTIDE SEQUENCE [LARGE SCALE GENOMIC DNA]</scope>
    <source>
        <strain evidence="2">A7</strain>
    </source>
</reference>
<comment type="caution">
    <text evidence="2">The sequence shown here is derived from an EMBL/GenBank/DDBJ whole genome shotgun (WGS) entry which is preliminary data.</text>
</comment>
<feature type="signal peptide" evidence="1">
    <location>
        <begin position="1"/>
        <end position="18"/>
    </location>
</feature>
<gene>
    <name evidence="2" type="ORF">BWK72_11800</name>
</gene>
<evidence type="ECO:0000313" key="2">
    <source>
        <dbReference type="EMBL" id="OQW87603.1"/>
    </source>
</evidence>